<comment type="caution">
    <text evidence="1">The sequence shown here is derived from an EMBL/GenBank/DDBJ whole genome shotgun (WGS) entry which is preliminary data.</text>
</comment>
<evidence type="ECO:0000313" key="2">
    <source>
        <dbReference type="Proteomes" id="UP000239156"/>
    </source>
</evidence>
<dbReference type="EMBL" id="PKSL01000437">
    <property type="protein sequence ID" value="POV94238.1"/>
    <property type="molecule type" value="Genomic_DNA"/>
</dbReference>
<dbReference type="AlphaFoldDB" id="A0A2S4UAB1"/>
<accession>A0A2S4UAB1</accession>
<organism evidence="1 2">
    <name type="scientific">Puccinia striiformis</name>
    <dbReference type="NCBI Taxonomy" id="27350"/>
    <lineage>
        <taxon>Eukaryota</taxon>
        <taxon>Fungi</taxon>
        <taxon>Dikarya</taxon>
        <taxon>Basidiomycota</taxon>
        <taxon>Pucciniomycotina</taxon>
        <taxon>Pucciniomycetes</taxon>
        <taxon>Pucciniales</taxon>
        <taxon>Pucciniaceae</taxon>
        <taxon>Puccinia</taxon>
    </lineage>
</organism>
<sequence>LSVVLLLARLRLNHDRVPTAFPQLREKEISVLPTSNARHHKRRSASSVSNLWSPQLASILLPATSIGRLGQQINDLDKLSAVSKVDRTRLCVAGPLFRSV</sequence>
<protein>
    <submittedName>
        <fullName evidence="1">Uncharacterized protein</fullName>
    </submittedName>
</protein>
<gene>
    <name evidence="1" type="ORF">PSTT_16960</name>
</gene>
<feature type="non-terminal residue" evidence="1">
    <location>
        <position position="1"/>
    </location>
</feature>
<dbReference type="VEuPathDB" id="FungiDB:PSTT_16960"/>
<name>A0A2S4UAB1_9BASI</name>
<keyword evidence="2" id="KW-1185">Reference proteome</keyword>
<dbReference type="Proteomes" id="UP000239156">
    <property type="component" value="Unassembled WGS sequence"/>
</dbReference>
<evidence type="ECO:0000313" key="1">
    <source>
        <dbReference type="EMBL" id="POV94238.1"/>
    </source>
</evidence>
<proteinExistence type="predicted"/>
<reference evidence="1" key="1">
    <citation type="submission" date="2017-12" db="EMBL/GenBank/DDBJ databases">
        <title>Gene loss provides genomic basis for host adaptation in cereal stripe rust fungi.</title>
        <authorList>
            <person name="Xia C."/>
        </authorList>
    </citation>
    <scope>NUCLEOTIDE SEQUENCE [LARGE SCALE GENOMIC DNA]</scope>
    <source>
        <strain evidence="1">93-210</strain>
    </source>
</reference>